<protein>
    <submittedName>
        <fullName evidence="8">M20/M25/M40 family metallo-hydrolase</fullName>
    </submittedName>
</protein>
<feature type="domain" description="Peptidase M20 dimerisation" evidence="7">
    <location>
        <begin position="223"/>
        <end position="373"/>
    </location>
</feature>
<evidence type="ECO:0000256" key="3">
    <source>
        <dbReference type="ARBA" id="ARBA00022723"/>
    </source>
</evidence>
<sequence length="489" mass="53499">MKRKFIGTALLTLSLLTSLTPLSSAAADSIVQSETVSSETAKLLQELLRFDSTNPGGQTLALAEFLKSKFDQLGVETEVIKTPSGQAHFIARLKGNGSKKPVLLAAHSDVVPVERKNWTVDPFGGVIKDGYVMGRGAMDFKGGLSVFAQAVMMVKENNVPLNRDVIFLAEDDEEAGEYGTDWLAKNHWEKINAEFALNEGGWIFQDADGKTTQVNITTRDKIYVSFKLTAYGKPTHSSRPMPDSAIKSLSLALAKITNWDTDPTLNDQTREYFLALSRTAKEPLASHLKNLAESKDPAKAREAGKKVVELGSYPLLWHALMRNTVAPTIVQAGVKENVIPGSAEAIVNVRLVPGSTPFEVMEQLQRVIADPGVKVSLASEMTEEEARKYYEQRTAALASSTDTALYKALEESSKSVWPEAEVVPALFEAGTDGAAWRDRGVPVYGIYPYPLDNDTLERMHGNDERISVKSLEEGTKMIYNTLIKVAGSD</sequence>
<feature type="chain" id="PRO_5047427384" evidence="6">
    <location>
        <begin position="27"/>
        <end position="489"/>
    </location>
</feature>
<evidence type="ECO:0000256" key="6">
    <source>
        <dbReference type="SAM" id="SignalP"/>
    </source>
</evidence>
<dbReference type="SUPFAM" id="SSF53187">
    <property type="entry name" value="Zn-dependent exopeptidases"/>
    <property type="match status" value="1"/>
</dbReference>
<dbReference type="InterPro" id="IPR002933">
    <property type="entry name" value="Peptidase_M20"/>
</dbReference>
<dbReference type="InterPro" id="IPR001261">
    <property type="entry name" value="ArgE/DapE_CS"/>
</dbReference>
<dbReference type="Proteomes" id="UP000596248">
    <property type="component" value="Chromosome"/>
</dbReference>
<dbReference type="Gene3D" id="3.30.70.360">
    <property type="match status" value="1"/>
</dbReference>
<gene>
    <name evidence="8" type="ORF">JNE38_28605</name>
</gene>
<dbReference type="EMBL" id="CP069127">
    <property type="protein sequence ID" value="QRG67350.1"/>
    <property type="molecule type" value="Genomic_DNA"/>
</dbReference>
<organism evidence="8 9">
    <name type="scientific">Brevibacillus choshinensis</name>
    <dbReference type="NCBI Taxonomy" id="54911"/>
    <lineage>
        <taxon>Bacteria</taxon>
        <taxon>Bacillati</taxon>
        <taxon>Bacillota</taxon>
        <taxon>Bacilli</taxon>
        <taxon>Bacillales</taxon>
        <taxon>Paenibacillaceae</taxon>
        <taxon>Brevibacillus</taxon>
    </lineage>
</organism>
<dbReference type="Pfam" id="PF01546">
    <property type="entry name" value="Peptidase_M20"/>
    <property type="match status" value="1"/>
</dbReference>
<evidence type="ECO:0000256" key="1">
    <source>
        <dbReference type="ARBA" id="ARBA00006247"/>
    </source>
</evidence>
<dbReference type="PANTHER" id="PTHR45962:SF1">
    <property type="entry name" value="N-FATTY-ACYL-AMINO ACID SYNTHASE_HYDROLASE PM20D1"/>
    <property type="match status" value="1"/>
</dbReference>
<comment type="similarity">
    <text evidence="1">Belongs to the peptidase M20A family.</text>
</comment>
<dbReference type="Gene3D" id="1.10.150.900">
    <property type="match status" value="1"/>
</dbReference>
<keyword evidence="5" id="KW-0862">Zinc</keyword>
<dbReference type="PIRSF" id="PIRSF036696">
    <property type="entry name" value="ACY-1"/>
    <property type="match status" value="1"/>
</dbReference>
<dbReference type="PROSITE" id="PS00758">
    <property type="entry name" value="ARGE_DAPE_CPG2_1"/>
    <property type="match status" value="1"/>
</dbReference>
<dbReference type="Gene3D" id="3.40.630.10">
    <property type="entry name" value="Zn peptidases"/>
    <property type="match status" value="1"/>
</dbReference>
<evidence type="ECO:0000256" key="2">
    <source>
        <dbReference type="ARBA" id="ARBA00022670"/>
    </source>
</evidence>
<feature type="signal peptide" evidence="6">
    <location>
        <begin position="1"/>
        <end position="26"/>
    </location>
</feature>
<dbReference type="InterPro" id="IPR011650">
    <property type="entry name" value="Peptidase_M20_dimer"/>
</dbReference>
<keyword evidence="4" id="KW-0378">Hydrolase</keyword>
<dbReference type="RefSeq" id="WP_203354408.1">
    <property type="nucleotide sequence ID" value="NZ_CP069127.1"/>
</dbReference>
<evidence type="ECO:0000256" key="5">
    <source>
        <dbReference type="ARBA" id="ARBA00022833"/>
    </source>
</evidence>
<dbReference type="SUPFAM" id="SSF55031">
    <property type="entry name" value="Bacterial exopeptidase dimerisation domain"/>
    <property type="match status" value="1"/>
</dbReference>
<keyword evidence="6" id="KW-0732">Signal</keyword>
<accession>A0ABX7FND4</accession>
<dbReference type="InterPro" id="IPR047177">
    <property type="entry name" value="Pept_M20A"/>
</dbReference>
<evidence type="ECO:0000259" key="7">
    <source>
        <dbReference type="Pfam" id="PF07687"/>
    </source>
</evidence>
<dbReference type="Pfam" id="PF07687">
    <property type="entry name" value="M20_dimer"/>
    <property type="match status" value="1"/>
</dbReference>
<proteinExistence type="inferred from homology"/>
<keyword evidence="3" id="KW-0479">Metal-binding</keyword>
<evidence type="ECO:0000256" key="4">
    <source>
        <dbReference type="ARBA" id="ARBA00022801"/>
    </source>
</evidence>
<keyword evidence="2" id="KW-0645">Protease</keyword>
<dbReference type="InterPro" id="IPR036264">
    <property type="entry name" value="Bact_exopeptidase_dim_dom"/>
</dbReference>
<evidence type="ECO:0000313" key="9">
    <source>
        <dbReference type="Proteomes" id="UP000596248"/>
    </source>
</evidence>
<keyword evidence="9" id="KW-1185">Reference proteome</keyword>
<evidence type="ECO:0000313" key="8">
    <source>
        <dbReference type="EMBL" id="QRG67350.1"/>
    </source>
</evidence>
<reference evidence="8 9" key="1">
    <citation type="submission" date="2021-01" db="EMBL/GenBank/DDBJ databases">
        <title>Identification of strong promoters based on the transcriptome of Brevibacillus choshinensis.</title>
        <authorList>
            <person name="Yao D."/>
            <person name="Zhang K."/>
            <person name="Wu J."/>
        </authorList>
    </citation>
    <scope>NUCLEOTIDE SEQUENCE [LARGE SCALE GENOMIC DNA]</scope>
    <source>
        <strain evidence="8 9">HPD31-SP3</strain>
    </source>
</reference>
<name>A0ABX7FND4_BRECH</name>
<dbReference type="PANTHER" id="PTHR45962">
    <property type="entry name" value="N-FATTY-ACYL-AMINO ACID SYNTHASE/HYDROLASE PM20D1"/>
    <property type="match status" value="1"/>
</dbReference>